<organism evidence="3 4">
    <name type="scientific">Parasphingopyxis lamellibrachiae</name>
    <dbReference type="NCBI Taxonomy" id="680125"/>
    <lineage>
        <taxon>Bacteria</taxon>
        <taxon>Pseudomonadati</taxon>
        <taxon>Pseudomonadota</taxon>
        <taxon>Alphaproteobacteria</taxon>
        <taxon>Sphingomonadales</taxon>
        <taxon>Sphingomonadaceae</taxon>
        <taxon>Parasphingopyxis</taxon>
    </lineage>
</organism>
<dbReference type="AlphaFoldDB" id="A0A3D9FHW2"/>
<dbReference type="OrthoDB" id="9807941at2"/>
<dbReference type="RefSeq" id="WP_116236534.1">
    <property type="nucleotide sequence ID" value="NZ_QRDP01000004.1"/>
</dbReference>
<evidence type="ECO:0000256" key="1">
    <source>
        <dbReference type="SAM" id="MobiDB-lite"/>
    </source>
</evidence>
<dbReference type="Gene3D" id="1.10.150.20">
    <property type="entry name" value="5' to 3' exonuclease, C-terminal subdomain"/>
    <property type="match status" value="1"/>
</dbReference>
<gene>
    <name evidence="3" type="ORF">DFR46_2277</name>
</gene>
<feature type="transmembrane region" description="Helical" evidence="2">
    <location>
        <begin position="6"/>
        <end position="23"/>
    </location>
</feature>
<name>A0A3D9FHW2_9SPHN</name>
<evidence type="ECO:0000313" key="3">
    <source>
        <dbReference type="EMBL" id="RED17238.1"/>
    </source>
</evidence>
<comment type="caution">
    <text evidence="3">The sequence shown here is derived from an EMBL/GenBank/DDBJ whole genome shotgun (WGS) entry which is preliminary data.</text>
</comment>
<keyword evidence="4" id="KW-1185">Reference proteome</keyword>
<dbReference type="EMBL" id="QRDP01000004">
    <property type="protein sequence ID" value="RED17238.1"/>
    <property type="molecule type" value="Genomic_DNA"/>
</dbReference>
<evidence type="ECO:0000313" key="4">
    <source>
        <dbReference type="Proteomes" id="UP000256310"/>
    </source>
</evidence>
<accession>A0A3D9FHW2</accession>
<dbReference type="Proteomes" id="UP000256310">
    <property type="component" value="Unassembled WGS sequence"/>
</dbReference>
<keyword evidence="2" id="KW-1133">Transmembrane helix</keyword>
<keyword evidence="2" id="KW-0812">Transmembrane</keyword>
<keyword evidence="2" id="KW-0472">Membrane</keyword>
<protein>
    <submittedName>
        <fullName evidence="3">Uncharacterized protein</fullName>
    </submittedName>
</protein>
<feature type="region of interest" description="Disordered" evidence="1">
    <location>
        <begin position="62"/>
        <end position="88"/>
    </location>
</feature>
<reference evidence="3 4" key="1">
    <citation type="submission" date="2018-07" db="EMBL/GenBank/DDBJ databases">
        <title>Genomic Encyclopedia of Type Strains, Phase IV (KMG-IV): sequencing the most valuable type-strain genomes for metagenomic binning, comparative biology and taxonomic classification.</title>
        <authorList>
            <person name="Goeker M."/>
        </authorList>
    </citation>
    <scope>NUCLEOTIDE SEQUENCE [LARGE SCALE GENOMIC DNA]</scope>
    <source>
        <strain evidence="3 4">DSM 26725</strain>
    </source>
</reference>
<proteinExistence type="predicted"/>
<feature type="compositionally biased region" description="Gly residues" evidence="1">
    <location>
        <begin position="77"/>
        <end position="88"/>
    </location>
</feature>
<evidence type="ECO:0000256" key="2">
    <source>
        <dbReference type="SAM" id="Phobius"/>
    </source>
</evidence>
<sequence length="168" mass="17214">MPENLLIYIFIAIVAVIVFVVLLRTRGGAQEGAVGDDGVSDGLAAAVEDVVGEFTGVEVNPDFPGDTEMVGESKDGSGSGASISGGGAGDTLTQIKGLGPKASAGLAEMGVKRFEQIAGWTAGDIETVGARLGGTFAQRIERDRWVEQAVLLAEGNVEAFEAKFGKLG</sequence>